<dbReference type="SUPFAM" id="SSF50353">
    <property type="entry name" value="Cytokine"/>
    <property type="match status" value="1"/>
</dbReference>
<dbReference type="PANTHER" id="PTHR10078">
    <property type="entry name" value="INTERLEUKIN-1 FAMILY MEMBER"/>
    <property type="match status" value="1"/>
</dbReference>
<dbReference type="Proteomes" id="UP001176940">
    <property type="component" value="Unassembled WGS sequence"/>
</dbReference>
<gene>
    <name evidence="14" type="ORF">RIMI_LOCUS9199952</name>
</gene>
<dbReference type="EMBL" id="CAUEEQ010018857">
    <property type="protein sequence ID" value="CAJ0941297.1"/>
    <property type="molecule type" value="Genomic_DNA"/>
</dbReference>
<name>A0ABN9LH50_9NEOB</name>
<dbReference type="InterPro" id="IPR020877">
    <property type="entry name" value="IL-1_CS"/>
</dbReference>
<dbReference type="InterPro" id="IPR000975">
    <property type="entry name" value="IL-1_fam"/>
</dbReference>
<keyword evidence="10" id="KW-0458">Lysosome</keyword>
<dbReference type="InterPro" id="IPR036388">
    <property type="entry name" value="WH-like_DNA-bd_sf"/>
</dbReference>
<dbReference type="SMART" id="SM00125">
    <property type="entry name" value="IL1"/>
    <property type="match status" value="1"/>
</dbReference>
<dbReference type="Pfam" id="PF00340">
    <property type="entry name" value="IL1"/>
    <property type="match status" value="1"/>
</dbReference>
<evidence type="ECO:0000256" key="3">
    <source>
        <dbReference type="ARBA" id="ARBA00004550"/>
    </source>
</evidence>
<evidence type="ECO:0000256" key="4">
    <source>
        <dbReference type="ARBA" id="ARBA00010448"/>
    </source>
</evidence>
<dbReference type="PANTHER" id="PTHR10078:SF30">
    <property type="entry name" value="INTERLEUKIN-1 BETA"/>
    <property type="match status" value="1"/>
</dbReference>
<keyword evidence="8" id="KW-0666">Pyrogen</keyword>
<evidence type="ECO:0000256" key="6">
    <source>
        <dbReference type="ARBA" id="ARBA00022514"/>
    </source>
</evidence>
<comment type="similarity">
    <text evidence="4 12">Belongs to the IL-1 family.</text>
</comment>
<dbReference type="InterPro" id="IPR008996">
    <property type="entry name" value="IL1/FGF"/>
</dbReference>
<dbReference type="PRINTS" id="PR01357">
    <property type="entry name" value="INTRLEUKN1AB"/>
</dbReference>
<evidence type="ECO:0000313" key="14">
    <source>
        <dbReference type="EMBL" id="CAJ0941297.1"/>
    </source>
</evidence>
<comment type="caution">
    <text evidence="14">The sequence shown here is derived from an EMBL/GenBank/DDBJ whole genome shotgun (WGS) entry which is preliminary data.</text>
</comment>
<evidence type="ECO:0000259" key="13">
    <source>
        <dbReference type="Pfam" id="PF25787"/>
    </source>
</evidence>
<keyword evidence="15" id="KW-1185">Reference proteome</keyword>
<dbReference type="Gene3D" id="1.10.10.10">
    <property type="entry name" value="Winged helix-like DNA-binding domain superfamily/Winged helix DNA-binding domain"/>
    <property type="match status" value="1"/>
</dbReference>
<evidence type="ECO:0000256" key="5">
    <source>
        <dbReference type="ARBA" id="ARBA00022490"/>
    </source>
</evidence>
<evidence type="ECO:0000256" key="1">
    <source>
        <dbReference type="ARBA" id="ARBA00004371"/>
    </source>
</evidence>
<sequence>MVKTKELSKDTRNKIVALHQAGKTESAIANQLGVKKSTVGAIIRKWKTYKTTDNLPRSGAPRKIPPRGVRMITRTVSIETKMAEVPNVCDLPMDISEEEFYTNDVPNILKTINRATLKSLRRCKYVIYSQVKKCLYRHEGRVSCISKIKTSTGKPENSVHLFKKVKAFSTIVKKLKKGGRSANQRFFYDEDLLSPVLVNENIAINKIETAAAPRTRFLHVKSSQHNIRDSKQKSLKMNGTNTLVASFLAGENVQLEVIIKVDTYFEAKPDKDNLPVALGIVGSKLYLCCTTEDGTTNGALSLTEVEDIKSKADDDLLPFIFYYRKIDSHNNTFESAVVPGHYLSTSQNEGAKLHLRPSSDVFIREFRLTPSLV</sequence>
<accession>A0ABN9LH50</accession>
<keyword evidence="7 12" id="KW-0964">Secreted</keyword>
<evidence type="ECO:0000256" key="2">
    <source>
        <dbReference type="ARBA" id="ARBA00004514"/>
    </source>
</evidence>
<reference evidence="14" key="1">
    <citation type="submission" date="2023-07" db="EMBL/GenBank/DDBJ databases">
        <authorList>
            <person name="Stuckert A."/>
        </authorList>
    </citation>
    <scope>NUCLEOTIDE SEQUENCE</scope>
</reference>
<dbReference type="Pfam" id="PF25787">
    <property type="entry name" value="HTH_SB"/>
    <property type="match status" value="1"/>
</dbReference>
<evidence type="ECO:0000256" key="7">
    <source>
        <dbReference type="ARBA" id="ARBA00022525"/>
    </source>
</evidence>
<organism evidence="14 15">
    <name type="scientific">Ranitomeya imitator</name>
    <name type="common">mimic poison frog</name>
    <dbReference type="NCBI Taxonomy" id="111125"/>
    <lineage>
        <taxon>Eukaryota</taxon>
        <taxon>Metazoa</taxon>
        <taxon>Chordata</taxon>
        <taxon>Craniata</taxon>
        <taxon>Vertebrata</taxon>
        <taxon>Euteleostomi</taxon>
        <taxon>Amphibia</taxon>
        <taxon>Batrachia</taxon>
        <taxon>Anura</taxon>
        <taxon>Neobatrachia</taxon>
        <taxon>Hyloidea</taxon>
        <taxon>Dendrobatidae</taxon>
        <taxon>Dendrobatinae</taxon>
        <taxon>Ranitomeya</taxon>
    </lineage>
</organism>
<evidence type="ECO:0000256" key="12">
    <source>
        <dbReference type="RuleBase" id="RU003753"/>
    </source>
</evidence>
<evidence type="ECO:0000313" key="15">
    <source>
        <dbReference type="Proteomes" id="UP001176940"/>
    </source>
</evidence>
<dbReference type="InterPro" id="IPR009057">
    <property type="entry name" value="Homeodomain-like_sf"/>
</dbReference>
<dbReference type="InterPro" id="IPR057667">
    <property type="entry name" value="HTH_SB"/>
</dbReference>
<protein>
    <recommendedName>
        <fullName evidence="12">Interleukin-1</fullName>
    </recommendedName>
</protein>
<dbReference type="PRINTS" id="PR00264">
    <property type="entry name" value="INTERLEUKIN1"/>
</dbReference>
<evidence type="ECO:0000256" key="8">
    <source>
        <dbReference type="ARBA" id="ARBA00022620"/>
    </source>
</evidence>
<evidence type="ECO:0000256" key="10">
    <source>
        <dbReference type="ARBA" id="ARBA00023228"/>
    </source>
</evidence>
<proteinExistence type="inferred from homology"/>
<evidence type="ECO:0000256" key="9">
    <source>
        <dbReference type="ARBA" id="ARBA00023198"/>
    </source>
</evidence>
<evidence type="ECO:0000256" key="11">
    <source>
        <dbReference type="ARBA" id="ARBA00023246"/>
    </source>
</evidence>
<feature type="domain" description="Sleeping Beauty transposase HTH" evidence="13">
    <location>
        <begin position="1"/>
        <end position="52"/>
    </location>
</feature>
<dbReference type="Gene3D" id="2.80.10.50">
    <property type="match status" value="1"/>
</dbReference>
<comment type="subcellular location">
    <subcellularLocation>
        <location evidence="2">Cytoplasm</location>
        <location evidence="2">Cytosol</location>
    </subcellularLocation>
    <subcellularLocation>
        <location evidence="1">Lysosome</location>
    </subcellularLocation>
    <subcellularLocation>
        <location evidence="3">Secreted</location>
        <location evidence="3">Extracellular exosome</location>
    </subcellularLocation>
</comment>
<keyword evidence="5" id="KW-0963">Cytoplasm</keyword>
<keyword evidence="9" id="KW-0395">Inflammatory response</keyword>
<dbReference type="SUPFAM" id="SSF46689">
    <property type="entry name" value="Homeodomain-like"/>
    <property type="match status" value="1"/>
</dbReference>
<dbReference type="PROSITE" id="PS00253">
    <property type="entry name" value="INTERLEUKIN_1"/>
    <property type="match status" value="1"/>
</dbReference>
<keyword evidence="11" id="KW-0497">Mitogen</keyword>
<keyword evidence="6" id="KW-0202">Cytokine</keyword>